<evidence type="ECO:0000313" key="1">
    <source>
        <dbReference type="EMBL" id="KAL3739662.1"/>
    </source>
</evidence>
<organism evidence="1 2">
    <name type="scientific">Eucalyptus globulus</name>
    <name type="common">Tasmanian blue gum</name>
    <dbReference type="NCBI Taxonomy" id="34317"/>
    <lineage>
        <taxon>Eukaryota</taxon>
        <taxon>Viridiplantae</taxon>
        <taxon>Streptophyta</taxon>
        <taxon>Embryophyta</taxon>
        <taxon>Tracheophyta</taxon>
        <taxon>Spermatophyta</taxon>
        <taxon>Magnoliopsida</taxon>
        <taxon>eudicotyledons</taxon>
        <taxon>Gunneridae</taxon>
        <taxon>Pentapetalae</taxon>
        <taxon>rosids</taxon>
        <taxon>malvids</taxon>
        <taxon>Myrtales</taxon>
        <taxon>Myrtaceae</taxon>
        <taxon>Myrtoideae</taxon>
        <taxon>Eucalypteae</taxon>
        <taxon>Eucalyptus</taxon>
    </lineage>
</organism>
<gene>
    <name evidence="1" type="ORF">ACJRO7_020993</name>
</gene>
<keyword evidence="2" id="KW-1185">Reference proteome</keyword>
<reference evidence="1 2" key="1">
    <citation type="submission" date="2024-11" db="EMBL/GenBank/DDBJ databases">
        <title>Chromosome-level genome assembly of Eucalyptus globulus Labill. provides insights into its genome evolution.</title>
        <authorList>
            <person name="Li X."/>
        </authorList>
    </citation>
    <scope>NUCLEOTIDE SEQUENCE [LARGE SCALE GENOMIC DNA]</scope>
    <source>
        <strain evidence="1">CL2024</strain>
        <tissue evidence="1">Fresh tender leaves</tissue>
    </source>
</reference>
<proteinExistence type="predicted"/>
<name>A0ABD3KKA5_EUCGL</name>
<dbReference type="EMBL" id="JBJKBG010000005">
    <property type="protein sequence ID" value="KAL3739662.1"/>
    <property type="molecule type" value="Genomic_DNA"/>
</dbReference>
<evidence type="ECO:0000313" key="2">
    <source>
        <dbReference type="Proteomes" id="UP001634007"/>
    </source>
</evidence>
<dbReference type="AlphaFoldDB" id="A0ABD3KKA5"/>
<comment type="caution">
    <text evidence="1">The sequence shown here is derived from an EMBL/GenBank/DDBJ whole genome shotgun (WGS) entry which is preliminary data.</text>
</comment>
<sequence length="222" mass="25867">MPEWVLPIEERSISFMALEDLYDKFLIVTICAVFSNDDQTKYPIFEILPHVNGEMRDCKGGRHFFTMDSDQILLLFFTPYDLWGEVNFGQIDRSYVHFSLTISTAKVKKWGFRIICKPLEDDLKIEIQDNRLIDLALLHEVVLELTDLEVESPLMHKDNLIKTDLQKELQDCQRRSEEHSQMVSKGNPIIIPHSMKTKNMMTPDSTRRDEHASVGLQLLLLE</sequence>
<accession>A0ABD3KKA5</accession>
<dbReference type="Proteomes" id="UP001634007">
    <property type="component" value="Unassembled WGS sequence"/>
</dbReference>
<protein>
    <submittedName>
        <fullName evidence="1">Uncharacterized protein</fullName>
    </submittedName>
</protein>